<reference evidence="2 3" key="1">
    <citation type="submission" date="2014-04" db="EMBL/GenBank/DDBJ databases">
        <title>Evolutionary Origins and Diversification of the Mycorrhizal Mutualists.</title>
        <authorList>
            <consortium name="DOE Joint Genome Institute"/>
            <consortium name="Mycorrhizal Genomics Consortium"/>
            <person name="Kohler A."/>
            <person name="Kuo A."/>
            <person name="Nagy L.G."/>
            <person name="Floudas D."/>
            <person name="Copeland A."/>
            <person name="Barry K.W."/>
            <person name="Cichocki N."/>
            <person name="Veneault-Fourrey C."/>
            <person name="LaButti K."/>
            <person name="Lindquist E.A."/>
            <person name="Lipzen A."/>
            <person name="Lundell T."/>
            <person name="Morin E."/>
            <person name="Murat C."/>
            <person name="Riley R."/>
            <person name="Ohm R."/>
            <person name="Sun H."/>
            <person name="Tunlid A."/>
            <person name="Henrissat B."/>
            <person name="Grigoriev I.V."/>
            <person name="Hibbett D.S."/>
            <person name="Martin F."/>
        </authorList>
    </citation>
    <scope>NUCLEOTIDE SEQUENCE [LARGE SCALE GENOMIC DNA]</scope>
    <source>
        <strain evidence="2 3">Koide BX008</strain>
    </source>
</reference>
<proteinExistence type="predicted"/>
<feature type="region of interest" description="Disordered" evidence="1">
    <location>
        <begin position="116"/>
        <end position="151"/>
    </location>
</feature>
<dbReference type="Proteomes" id="UP000054549">
    <property type="component" value="Unassembled WGS sequence"/>
</dbReference>
<feature type="region of interest" description="Disordered" evidence="1">
    <location>
        <begin position="174"/>
        <end position="205"/>
    </location>
</feature>
<organism evidence="2 3">
    <name type="scientific">Amanita muscaria (strain Koide BX008)</name>
    <dbReference type="NCBI Taxonomy" id="946122"/>
    <lineage>
        <taxon>Eukaryota</taxon>
        <taxon>Fungi</taxon>
        <taxon>Dikarya</taxon>
        <taxon>Basidiomycota</taxon>
        <taxon>Agaricomycotina</taxon>
        <taxon>Agaricomycetes</taxon>
        <taxon>Agaricomycetidae</taxon>
        <taxon>Agaricales</taxon>
        <taxon>Pluteineae</taxon>
        <taxon>Amanitaceae</taxon>
        <taxon>Amanita</taxon>
    </lineage>
</organism>
<name>A0A0C2WPZ6_AMAMK</name>
<feature type="compositionally biased region" description="Basic and acidic residues" evidence="1">
    <location>
        <begin position="174"/>
        <end position="189"/>
    </location>
</feature>
<evidence type="ECO:0000256" key="1">
    <source>
        <dbReference type="SAM" id="MobiDB-lite"/>
    </source>
</evidence>
<dbReference type="AlphaFoldDB" id="A0A0C2WPZ6"/>
<accession>A0A0C2WPZ6</accession>
<evidence type="ECO:0000313" key="3">
    <source>
        <dbReference type="Proteomes" id="UP000054549"/>
    </source>
</evidence>
<evidence type="ECO:0000313" key="2">
    <source>
        <dbReference type="EMBL" id="KIL63732.1"/>
    </source>
</evidence>
<dbReference type="EMBL" id="KN818256">
    <property type="protein sequence ID" value="KIL63732.1"/>
    <property type="molecule type" value="Genomic_DNA"/>
</dbReference>
<dbReference type="OrthoDB" id="2552978at2759"/>
<dbReference type="HOGENOM" id="CLU_055486_0_0_1"/>
<sequence>MYSRKRKQRTERRAVASNELGIDPALFVVAHEADIVRGPQAKIAAQSLEVVEYPPNHPPTKRIGNALLRWGGPSVFGFGKNMQPDLLQDNEDTYVDQEQEEIWLDRYDARLLLDTLPPAQSQPAPPRAESPSGWSDLPSDSEDTFFFSPNELDDYHREKRRRTIDQAREERLKARLAEDGEEEDNKKQDEEEVWGGSDEEPDDAQKELMRRTAVHLHSSPNPAQLEMRILANHGADKRFAFLRGRWSHAWRLAKYKVQLSLDRLSTLCRRVFEEERSRNPVIAWAGIFGSVQASSFQDEFVRVKGDGEGSGAYV</sequence>
<gene>
    <name evidence="2" type="ORF">M378DRAFT_186945</name>
</gene>
<dbReference type="STRING" id="946122.A0A0C2WPZ6"/>
<dbReference type="InParanoid" id="A0A0C2WPZ6"/>
<keyword evidence="3" id="KW-1185">Reference proteome</keyword>
<protein>
    <submittedName>
        <fullName evidence="2">Uncharacterized protein</fullName>
    </submittedName>
</protein>
<feature type="compositionally biased region" description="Acidic residues" evidence="1">
    <location>
        <begin position="190"/>
        <end position="202"/>
    </location>
</feature>